<organism evidence="1 2">
    <name type="scientific">Diphasiastrum complanatum</name>
    <name type="common">Issler's clubmoss</name>
    <name type="synonym">Lycopodium complanatum</name>
    <dbReference type="NCBI Taxonomy" id="34168"/>
    <lineage>
        <taxon>Eukaryota</taxon>
        <taxon>Viridiplantae</taxon>
        <taxon>Streptophyta</taxon>
        <taxon>Embryophyta</taxon>
        <taxon>Tracheophyta</taxon>
        <taxon>Lycopodiopsida</taxon>
        <taxon>Lycopodiales</taxon>
        <taxon>Lycopodiaceae</taxon>
        <taxon>Lycopodioideae</taxon>
        <taxon>Diphasiastrum</taxon>
    </lineage>
</organism>
<proteinExistence type="predicted"/>
<sequence>MKRAKEQQGEDRIKGPWSPEEDGVLSRMVEKFGAKNWSLIARGIPGRSGKSCRLRWCNQLNPIVKRKPFTEEEDRAIVAAHAIHGNKWASIARMLPGRTDNAIKNHWNSTLRRKYAGDGRGVKESSSDGSEDKAKGEQSDTDKSKNGQDDNNFEGMQIGEGEPIGLKIESGGPEHTTSTRVAGGEFEDRLCVSKDMLITGQQSEVAGESISVSQASDTLVRPTPRPSAFCNYQTTIASRLAAAVTTATRITDSNCAYSEAACLRKGTQASPLFCHGANFSSVGGPATVSFLHHGLQLAPSHCGRGCCSPPVFLMDFSTTPSGPLIGRDYVEHDEESLPFKSVFARSIGPYSRPPNHVRPESKKLSAAIEAEVSEMLVPLLLEQPDDVERVLEQALQRKSDNLVSSMRGIVQNEIAKYTSQHVQAHELHNMSQS</sequence>
<reference evidence="2" key="1">
    <citation type="journal article" date="2024" name="Proc. Natl. Acad. Sci. U.S.A.">
        <title>Extraordinary preservation of gene collinearity over three hundred million years revealed in homosporous lycophytes.</title>
        <authorList>
            <person name="Li C."/>
            <person name="Wickell D."/>
            <person name="Kuo L.Y."/>
            <person name="Chen X."/>
            <person name="Nie B."/>
            <person name="Liao X."/>
            <person name="Peng D."/>
            <person name="Ji J."/>
            <person name="Jenkins J."/>
            <person name="Williams M."/>
            <person name="Shu S."/>
            <person name="Plott C."/>
            <person name="Barry K."/>
            <person name="Rajasekar S."/>
            <person name="Grimwood J."/>
            <person name="Han X."/>
            <person name="Sun S."/>
            <person name="Hou Z."/>
            <person name="He W."/>
            <person name="Dai G."/>
            <person name="Sun C."/>
            <person name="Schmutz J."/>
            <person name="Leebens-Mack J.H."/>
            <person name="Li F.W."/>
            <person name="Wang L."/>
        </authorList>
    </citation>
    <scope>NUCLEOTIDE SEQUENCE [LARGE SCALE GENOMIC DNA]</scope>
    <source>
        <strain evidence="2">cv. PW_Plant_1</strain>
    </source>
</reference>
<dbReference type="EMBL" id="CM055092">
    <property type="protein sequence ID" value="KAJ7569393.1"/>
    <property type="molecule type" value="Genomic_DNA"/>
</dbReference>
<name>A0ACC2ESL9_DIPCM</name>
<keyword evidence="2" id="KW-1185">Reference proteome</keyword>
<gene>
    <name evidence="1" type="ORF">O6H91_01G075900</name>
</gene>
<dbReference type="Proteomes" id="UP001162992">
    <property type="component" value="Chromosome 1"/>
</dbReference>
<accession>A0ACC2ESL9</accession>
<evidence type="ECO:0000313" key="1">
    <source>
        <dbReference type="EMBL" id="KAJ7569393.1"/>
    </source>
</evidence>
<evidence type="ECO:0000313" key="2">
    <source>
        <dbReference type="Proteomes" id="UP001162992"/>
    </source>
</evidence>
<comment type="caution">
    <text evidence="1">The sequence shown here is derived from an EMBL/GenBank/DDBJ whole genome shotgun (WGS) entry which is preliminary data.</text>
</comment>
<protein>
    <submittedName>
        <fullName evidence="1">Uncharacterized protein</fullName>
    </submittedName>
</protein>